<gene>
    <name evidence="3" type="ORF">RchiOBHm_Chr6g0259821</name>
</gene>
<dbReference type="InterPro" id="IPR002885">
    <property type="entry name" value="PPR_rpt"/>
</dbReference>
<evidence type="ECO:0000313" key="4">
    <source>
        <dbReference type="Proteomes" id="UP000238479"/>
    </source>
</evidence>
<keyword evidence="1" id="KW-0677">Repeat</keyword>
<comment type="caution">
    <text evidence="3">The sequence shown here is derived from an EMBL/GenBank/DDBJ whole genome shotgun (WGS) entry which is preliminary data.</text>
</comment>
<name>A0A2P6PMY4_ROSCH</name>
<feature type="repeat" description="PPR" evidence="2">
    <location>
        <begin position="5"/>
        <end position="39"/>
    </location>
</feature>
<keyword evidence="4" id="KW-1185">Reference proteome</keyword>
<sequence>MKHRNIVTWNSMITGFVKRREMAKARNLFDEMPERDVVSWSLMTISGYI</sequence>
<dbReference type="Gene3D" id="1.25.40.10">
    <property type="entry name" value="Tetratricopeptide repeat domain"/>
    <property type="match status" value="1"/>
</dbReference>
<evidence type="ECO:0000313" key="3">
    <source>
        <dbReference type="EMBL" id="PRQ23298.1"/>
    </source>
</evidence>
<dbReference type="AlphaFoldDB" id="A0A2P6PMY4"/>
<dbReference type="NCBIfam" id="TIGR00756">
    <property type="entry name" value="PPR"/>
    <property type="match status" value="1"/>
</dbReference>
<dbReference type="Pfam" id="PF13041">
    <property type="entry name" value="PPR_2"/>
    <property type="match status" value="1"/>
</dbReference>
<reference evidence="3 4" key="1">
    <citation type="journal article" date="2018" name="Nat. Genet.">
        <title>The Rosa genome provides new insights in the design of modern roses.</title>
        <authorList>
            <person name="Bendahmane M."/>
        </authorList>
    </citation>
    <scope>NUCLEOTIDE SEQUENCE [LARGE SCALE GENOMIC DNA]</scope>
    <source>
        <strain evidence="4">cv. Old Blush</strain>
    </source>
</reference>
<dbReference type="PROSITE" id="PS51375">
    <property type="entry name" value="PPR"/>
    <property type="match status" value="1"/>
</dbReference>
<dbReference type="Gramene" id="PRQ23298">
    <property type="protein sequence ID" value="PRQ23298"/>
    <property type="gene ID" value="RchiOBHm_Chr6g0259821"/>
</dbReference>
<dbReference type="Proteomes" id="UP000238479">
    <property type="component" value="Chromosome 6"/>
</dbReference>
<organism evidence="3 4">
    <name type="scientific">Rosa chinensis</name>
    <name type="common">China rose</name>
    <dbReference type="NCBI Taxonomy" id="74649"/>
    <lineage>
        <taxon>Eukaryota</taxon>
        <taxon>Viridiplantae</taxon>
        <taxon>Streptophyta</taxon>
        <taxon>Embryophyta</taxon>
        <taxon>Tracheophyta</taxon>
        <taxon>Spermatophyta</taxon>
        <taxon>Magnoliopsida</taxon>
        <taxon>eudicotyledons</taxon>
        <taxon>Gunneridae</taxon>
        <taxon>Pentapetalae</taxon>
        <taxon>rosids</taxon>
        <taxon>fabids</taxon>
        <taxon>Rosales</taxon>
        <taxon>Rosaceae</taxon>
        <taxon>Rosoideae</taxon>
        <taxon>Rosoideae incertae sedis</taxon>
        <taxon>Rosa</taxon>
    </lineage>
</organism>
<accession>A0A2P6PMY4</accession>
<dbReference type="STRING" id="74649.A0A2P6PMY4"/>
<proteinExistence type="predicted"/>
<dbReference type="EMBL" id="PDCK01000044">
    <property type="protein sequence ID" value="PRQ23298.1"/>
    <property type="molecule type" value="Genomic_DNA"/>
</dbReference>
<evidence type="ECO:0000256" key="1">
    <source>
        <dbReference type="ARBA" id="ARBA00022737"/>
    </source>
</evidence>
<protein>
    <submittedName>
        <fullName evidence="3">Putative pentatricopeptide</fullName>
    </submittedName>
</protein>
<dbReference type="InterPro" id="IPR011990">
    <property type="entry name" value="TPR-like_helical_dom_sf"/>
</dbReference>
<evidence type="ECO:0000256" key="2">
    <source>
        <dbReference type="PROSITE-ProRule" id="PRU00708"/>
    </source>
</evidence>